<feature type="domain" description="Hydantoinase B/oxoprolinase" evidence="1">
    <location>
        <begin position="13"/>
        <end position="530"/>
    </location>
</feature>
<dbReference type="Proteomes" id="UP000194137">
    <property type="component" value="Chromosome"/>
</dbReference>
<dbReference type="GO" id="GO:0005829">
    <property type="term" value="C:cytosol"/>
    <property type="evidence" value="ECO:0007669"/>
    <property type="project" value="TreeGrafter"/>
</dbReference>
<dbReference type="KEGG" id="psin:CAK95_11785"/>
<evidence type="ECO:0000259" key="1">
    <source>
        <dbReference type="Pfam" id="PF02538"/>
    </source>
</evidence>
<dbReference type="RefSeq" id="WP_086088100.1">
    <property type="nucleotide sequence ID" value="NZ_CP021112.1"/>
</dbReference>
<keyword evidence="3" id="KW-1185">Reference proteome</keyword>
<reference evidence="2 3" key="1">
    <citation type="submission" date="2017-05" db="EMBL/GenBank/DDBJ databases">
        <title>Full genome sequence of Pseudorhodoplanes sinuspersici.</title>
        <authorList>
            <person name="Dastgheib S.M.M."/>
            <person name="Shavandi M."/>
            <person name="Tirandaz H."/>
        </authorList>
    </citation>
    <scope>NUCLEOTIDE SEQUENCE [LARGE SCALE GENOMIC DNA]</scope>
    <source>
        <strain evidence="2 3">RIPI110</strain>
    </source>
</reference>
<dbReference type="InterPro" id="IPR045079">
    <property type="entry name" value="Oxoprolinase-like"/>
</dbReference>
<dbReference type="GO" id="GO:0006749">
    <property type="term" value="P:glutathione metabolic process"/>
    <property type="evidence" value="ECO:0007669"/>
    <property type="project" value="TreeGrafter"/>
</dbReference>
<organism evidence="2 3">
    <name type="scientific">Pseudorhodoplanes sinuspersici</name>
    <dbReference type="NCBI Taxonomy" id="1235591"/>
    <lineage>
        <taxon>Bacteria</taxon>
        <taxon>Pseudomonadati</taxon>
        <taxon>Pseudomonadota</taxon>
        <taxon>Alphaproteobacteria</taxon>
        <taxon>Hyphomicrobiales</taxon>
        <taxon>Pseudorhodoplanes</taxon>
    </lineage>
</organism>
<evidence type="ECO:0000313" key="2">
    <source>
        <dbReference type="EMBL" id="ARP99693.1"/>
    </source>
</evidence>
<dbReference type="EMBL" id="CP021112">
    <property type="protein sequence ID" value="ARP99693.1"/>
    <property type="molecule type" value="Genomic_DNA"/>
</dbReference>
<dbReference type="Pfam" id="PF02538">
    <property type="entry name" value="Hydantoinase_B"/>
    <property type="match status" value="1"/>
</dbReference>
<dbReference type="InterPro" id="IPR003692">
    <property type="entry name" value="Hydantoinase_B"/>
</dbReference>
<dbReference type="GO" id="GO:0017168">
    <property type="term" value="F:5-oxoprolinase (ATP-hydrolyzing) activity"/>
    <property type="evidence" value="ECO:0007669"/>
    <property type="project" value="TreeGrafter"/>
</dbReference>
<proteinExistence type="predicted"/>
<dbReference type="STRING" id="1235591.CAK95_11785"/>
<sequence>MNDRDAIRTAAAHEIFRIALEGLADRMQDSLLRAACSVVAREGMDCAAALFLPDGRVLAQASSLPLLLGGMIPAVRGLLDVFPADSMQEGDGFLQNDPWSGGTHLPDIIVVRPVRTHDRTVALAATILHHQDVGGLAAGSVPPDAREIFQEGLRIPPVHWRRRGKEDANVAAILAANSRTPDLLRGDLGAQWAAVSLGAREIGTLLRSMGPAAFAQASETLLEHASQMTAAALSRLRDDVVVVDDALDGDGLSEEPVPLRVTLRKSGGKEQPRLEIDFAGSSPQTIGPVNAAPSGLVAAAFAVMRHLAPEAPPNHGMLAHVTLKLPEGSVVNPRFPAAVNARTATVKLACNAMLTAMSRLAEADAANASNGAVAVVLSAGGKDAAGRDWFFTEIIASGAGGGPAGPGVSGISTDVSNARNLPAEVLETAAPVRVEAVMRRRGSGGAGLHAGGDGIHRAYRLLEGSAMVSYRGERHTRGASGAQGGGDGAPSAAWIERSSGKIEVLASKSRFVWNAGDLLVIETAGGGGWQSPSSSLVQGSPTC</sequence>
<gene>
    <name evidence="2" type="ORF">CAK95_11785</name>
</gene>
<name>A0A1W6ZQL8_9HYPH</name>
<evidence type="ECO:0000313" key="3">
    <source>
        <dbReference type="Proteomes" id="UP000194137"/>
    </source>
</evidence>
<dbReference type="OrthoDB" id="9761586at2"/>
<protein>
    <submittedName>
        <fullName evidence="2">5-oxoprolinase</fullName>
    </submittedName>
</protein>
<dbReference type="AlphaFoldDB" id="A0A1W6ZQL8"/>
<dbReference type="PANTHER" id="PTHR11365">
    <property type="entry name" value="5-OXOPROLINASE RELATED"/>
    <property type="match status" value="1"/>
</dbReference>
<dbReference type="PANTHER" id="PTHR11365:SF23">
    <property type="entry name" value="HYPOTHETICAL 5-OXOPROLINASE (EUROFUNG)-RELATED"/>
    <property type="match status" value="1"/>
</dbReference>
<accession>A0A1W6ZQL8</accession>